<accession>A0A4Y2HGT6</accession>
<organism evidence="6 7">
    <name type="scientific">Araneus ventricosus</name>
    <name type="common">Orbweaver spider</name>
    <name type="synonym">Epeira ventricosa</name>
    <dbReference type="NCBI Taxonomy" id="182803"/>
    <lineage>
        <taxon>Eukaryota</taxon>
        <taxon>Metazoa</taxon>
        <taxon>Ecdysozoa</taxon>
        <taxon>Arthropoda</taxon>
        <taxon>Chelicerata</taxon>
        <taxon>Arachnida</taxon>
        <taxon>Araneae</taxon>
        <taxon>Araneomorphae</taxon>
        <taxon>Entelegynae</taxon>
        <taxon>Araneoidea</taxon>
        <taxon>Araneidae</taxon>
        <taxon>Araneus</taxon>
    </lineage>
</organism>
<feature type="compositionally biased region" description="Polar residues" evidence="3">
    <location>
        <begin position="428"/>
        <end position="441"/>
    </location>
</feature>
<keyword evidence="1 2" id="KW-0728">SH3 domain</keyword>
<evidence type="ECO:0000313" key="6">
    <source>
        <dbReference type="EMBL" id="GBM64567.1"/>
    </source>
</evidence>
<dbReference type="Gene3D" id="2.30.30.40">
    <property type="entry name" value="SH3 Domains"/>
    <property type="match status" value="1"/>
</dbReference>
<dbReference type="Pfam" id="PF00018">
    <property type="entry name" value="SH3_1"/>
    <property type="match status" value="1"/>
</dbReference>
<dbReference type="InterPro" id="IPR036028">
    <property type="entry name" value="SH3-like_dom_sf"/>
</dbReference>
<dbReference type="Proteomes" id="UP000499080">
    <property type="component" value="Unassembled WGS sequence"/>
</dbReference>
<name>A0A4Y2HGT6_ARAVE</name>
<dbReference type="PROSITE" id="PS51338">
    <property type="entry name" value="IMD"/>
    <property type="match status" value="1"/>
</dbReference>
<protein>
    <submittedName>
        <fullName evidence="6">Brain-specific angiogenesis inhibitor 1-associated protein 2</fullName>
    </submittedName>
</protein>
<evidence type="ECO:0000313" key="7">
    <source>
        <dbReference type="Proteomes" id="UP000499080"/>
    </source>
</evidence>
<feature type="domain" description="SH3" evidence="4">
    <location>
        <begin position="335"/>
        <end position="397"/>
    </location>
</feature>
<dbReference type="InterPro" id="IPR027267">
    <property type="entry name" value="AH/BAR_dom_sf"/>
</dbReference>
<dbReference type="SUPFAM" id="SSF103657">
    <property type="entry name" value="BAR/IMD domain-like"/>
    <property type="match status" value="1"/>
</dbReference>
<dbReference type="GO" id="GO:0007009">
    <property type="term" value="P:plasma membrane organization"/>
    <property type="evidence" value="ECO:0007669"/>
    <property type="project" value="InterPro"/>
</dbReference>
<evidence type="ECO:0000256" key="1">
    <source>
        <dbReference type="ARBA" id="ARBA00022443"/>
    </source>
</evidence>
<proteinExistence type="predicted"/>
<dbReference type="GO" id="GO:0051764">
    <property type="term" value="P:actin crosslink formation"/>
    <property type="evidence" value="ECO:0007669"/>
    <property type="project" value="TreeGrafter"/>
</dbReference>
<evidence type="ECO:0000259" key="5">
    <source>
        <dbReference type="PROSITE" id="PS51338"/>
    </source>
</evidence>
<dbReference type="Gene3D" id="1.20.1270.60">
    <property type="entry name" value="Arfaptin homology (AH) domain/BAR domain"/>
    <property type="match status" value="1"/>
</dbReference>
<dbReference type="OrthoDB" id="3800937at2759"/>
<dbReference type="GO" id="GO:0030838">
    <property type="term" value="P:positive regulation of actin filament polymerization"/>
    <property type="evidence" value="ECO:0007669"/>
    <property type="project" value="TreeGrafter"/>
</dbReference>
<dbReference type="GO" id="GO:0005829">
    <property type="term" value="C:cytosol"/>
    <property type="evidence" value="ECO:0007669"/>
    <property type="project" value="TreeGrafter"/>
</dbReference>
<evidence type="ECO:0000259" key="4">
    <source>
        <dbReference type="PROSITE" id="PS50002"/>
    </source>
</evidence>
<evidence type="ECO:0000256" key="2">
    <source>
        <dbReference type="PROSITE-ProRule" id="PRU00192"/>
    </source>
</evidence>
<dbReference type="GO" id="GO:0005654">
    <property type="term" value="C:nucleoplasm"/>
    <property type="evidence" value="ECO:0007669"/>
    <property type="project" value="TreeGrafter"/>
</dbReference>
<dbReference type="GO" id="GO:0051017">
    <property type="term" value="P:actin filament bundle assembly"/>
    <property type="evidence" value="ECO:0007669"/>
    <property type="project" value="TreeGrafter"/>
</dbReference>
<dbReference type="PANTHER" id="PTHR14206:SF7">
    <property type="entry name" value="INSULIN RECEPTOR SUBSTRATE 53 KDA, ISOFORM A"/>
    <property type="match status" value="1"/>
</dbReference>
<dbReference type="AlphaFoldDB" id="A0A4Y2HGT6"/>
<keyword evidence="7" id="KW-1185">Reference proteome</keyword>
<dbReference type="PANTHER" id="PTHR14206">
    <property type="entry name" value="BRAIN-SPECIFIC ANGIOGENESIS INHIBITOR 1-ASSOCIATED PROTEIN 2"/>
    <property type="match status" value="1"/>
</dbReference>
<dbReference type="Pfam" id="PF08397">
    <property type="entry name" value="IMD"/>
    <property type="match status" value="1"/>
</dbReference>
<feature type="region of interest" description="Disordered" evidence="3">
    <location>
        <begin position="406"/>
        <end position="441"/>
    </location>
</feature>
<gene>
    <name evidence="6" type="primary">Baiap2_0</name>
    <name evidence="6" type="ORF">AVEN_61271_1</name>
</gene>
<dbReference type="EMBL" id="BGPR01001935">
    <property type="protein sequence ID" value="GBM64567.1"/>
    <property type="molecule type" value="Genomic_DNA"/>
</dbReference>
<dbReference type="InterPro" id="IPR013606">
    <property type="entry name" value="I-BAR_dom"/>
</dbReference>
<feature type="region of interest" description="Disordered" evidence="3">
    <location>
        <begin position="488"/>
        <end position="511"/>
    </location>
</feature>
<evidence type="ECO:0000256" key="3">
    <source>
        <dbReference type="SAM" id="MobiDB-lite"/>
    </source>
</evidence>
<feature type="compositionally biased region" description="Pro residues" evidence="3">
    <location>
        <begin position="411"/>
        <end position="422"/>
    </location>
</feature>
<reference evidence="6 7" key="1">
    <citation type="journal article" date="2019" name="Sci. Rep.">
        <title>Orb-weaving spider Araneus ventricosus genome elucidates the spidroin gene catalogue.</title>
        <authorList>
            <person name="Kono N."/>
            <person name="Nakamura H."/>
            <person name="Ohtoshi R."/>
            <person name="Moran D.A.P."/>
            <person name="Shinohara A."/>
            <person name="Yoshida Y."/>
            <person name="Fujiwara M."/>
            <person name="Mori M."/>
            <person name="Tomita M."/>
            <person name="Arakawa K."/>
        </authorList>
    </citation>
    <scope>NUCLEOTIDE SEQUENCE [LARGE SCALE GENOMIC DNA]</scope>
</reference>
<dbReference type="PROSITE" id="PS50002">
    <property type="entry name" value="SH3"/>
    <property type="match status" value="1"/>
</dbReference>
<dbReference type="SUPFAM" id="SSF50044">
    <property type="entry name" value="SH3-domain"/>
    <property type="match status" value="1"/>
</dbReference>
<dbReference type="InterPro" id="IPR001452">
    <property type="entry name" value="SH3_domain"/>
</dbReference>
<dbReference type="InterPro" id="IPR027681">
    <property type="entry name" value="IRSp53/IRTKS/Pinkbar"/>
</dbReference>
<sequence length="511" mass="57713">MDSSESTAKLVDTTYKNIIEEFGPCTKQLVTAGRTYLKSLNAMVAASRQYTEALAKIASLANNSTLSGSRDIGSTLYSIVDVNKEILAQQSNIIKSLEFDFLEPMEIAAEKDTKLVGREQKRFQQLYKGRREAYLKCISTLKKTRRKKNMNTDKQLSNMKMLESAKERLEVFSNDSLKEAIIQERVMYGTVLERQCALNRQFLIYHTKGCEVLEERLPQWEGIAETRDKLPDTVASPVKNGHQSFSMGMESIYTLDSMLDTVIRNNSIARSYGKDRDSYLSQTLRLQNHDDNIYARPIVRAKSEYCLPTSTPSESPKSDGTSKRYSRVMEYNGDGETSYARVLYAYQPTGDHQLALREGDIVEYITEENTTGWQFGDNLTSGKSGWFPVSYTEPIKDPSKYLYNEDYMDVKPPPPPPLPPVPKGSVRSKYSNPEPEQSEYATLTRGKKLLPVNPPTIPSAFDDNMPVENGGTLKAKHYASHPNIFESTSDTLGRSNGRAYHNGQYLPSMRL</sequence>
<feature type="domain" description="IMD" evidence="5">
    <location>
        <begin position="1"/>
        <end position="244"/>
    </location>
</feature>
<comment type="caution">
    <text evidence="6">The sequence shown here is derived from an EMBL/GenBank/DDBJ whole genome shotgun (WGS) entry which is preliminary data.</text>
</comment>
<dbReference type="SMART" id="SM00326">
    <property type="entry name" value="SH3"/>
    <property type="match status" value="1"/>
</dbReference>